<gene>
    <name evidence="9" type="ORF">GCM10023156_24800</name>
</gene>
<dbReference type="InterPro" id="IPR044143">
    <property type="entry name" value="GlgB_N_E_set_prok"/>
</dbReference>
<dbReference type="Proteomes" id="UP001500840">
    <property type="component" value="Unassembled WGS sequence"/>
</dbReference>
<dbReference type="InterPro" id="IPR014756">
    <property type="entry name" value="Ig_E-set"/>
</dbReference>
<dbReference type="CDD" id="cd02855">
    <property type="entry name" value="E_set_GBE_prok_N"/>
    <property type="match status" value="1"/>
</dbReference>
<dbReference type="InterPro" id="IPR013783">
    <property type="entry name" value="Ig-like_fold"/>
</dbReference>
<dbReference type="PANTHER" id="PTHR43651">
    <property type="entry name" value="1,4-ALPHA-GLUCAN-BRANCHING ENZYME"/>
    <property type="match status" value="1"/>
</dbReference>
<dbReference type="Pfam" id="PF02922">
    <property type="entry name" value="CBM_48"/>
    <property type="match status" value="1"/>
</dbReference>
<keyword evidence="5" id="KW-0808">Transferase</keyword>
<dbReference type="InterPro" id="IPR006048">
    <property type="entry name" value="A-amylase/branching_C"/>
</dbReference>
<dbReference type="PANTHER" id="PTHR43651:SF11">
    <property type="entry name" value="MALTO-OLIGOSYLTREHALOSE TREHALOHYDROLASE"/>
    <property type="match status" value="1"/>
</dbReference>
<dbReference type="RefSeq" id="WP_345322420.1">
    <property type="nucleotide sequence ID" value="NZ_BAABGA010000031.1"/>
</dbReference>
<feature type="region of interest" description="Disordered" evidence="7">
    <location>
        <begin position="412"/>
        <end position="431"/>
    </location>
</feature>
<accession>A0ABP8MNM0</accession>
<evidence type="ECO:0000259" key="8">
    <source>
        <dbReference type="SMART" id="SM00642"/>
    </source>
</evidence>
<reference evidence="10" key="1">
    <citation type="journal article" date="2019" name="Int. J. Syst. Evol. Microbiol.">
        <title>The Global Catalogue of Microorganisms (GCM) 10K type strain sequencing project: providing services to taxonomists for standard genome sequencing and annotation.</title>
        <authorList>
            <consortium name="The Broad Institute Genomics Platform"/>
            <consortium name="The Broad Institute Genome Sequencing Center for Infectious Disease"/>
            <person name="Wu L."/>
            <person name="Ma J."/>
        </authorList>
    </citation>
    <scope>NUCLEOTIDE SEQUENCE [LARGE SCALE GENOMIC DNA]</scope>
    <source>
        <strain evidence="10">JCM 17759</strain>
    </source>
</reference>
<keyword evidence="6" id="KW-0119">Carbohydrate metabolism</keyword>
<organism evidence="9 10">
    <name type="scientific">Novipirellula rosea</name>
    <dbReference type="NCBI Taxonomy" id="1031540"/>
    <lineage>
        <taxon>Bacteria</taxon>
        <taxon>Pseudomonadati</taxon>
        <taxon>Planctomycetota</taxon>
        <taxon>Planctomycetia</taxon>
        <taxon>Pirellulales</taxon>
        <taxon>Pirellulaceae</taxon>
        <taxon>Novipirellula</taxon>
    </lineage>
</organism>
<evidence type="ECO:0000256" key="2">
    <source>
        <dbReference type="ARBA" id="ARBA00002953"/>
    </source>
</evidence>
<comment type="catalytic activity">
    <reaction evidence="1">
        <text>Transfers a segment of a (1-&gt;4)-alpha-D-glucan chain to a primary hydroxy group in a similar glucan chain.</text>
        <dbReference type="EC" id="2.4.1.18"/>
    </reaction>
</comment>
<dbReference type="GO" id="GO:0016787">
    <property type="term" value="F:hydrolase activity"/>
    <property type="evidence" value="ECO:0007669"/>
    <property type="project" value="UniProtKB-KW"/>
</dbReference>
<evidence type="ECO:0000256" key="6">
    <source>
        <dbReference type="ARBA" id="ARBA00023277"/>
    </source>
</evidence>
<dbReference type="SUPFAM" id="SSF51011">
    <property type="entry name" value="Glycosyl hydrolase domain"/>
    <property type="match status" value="1"/>
</dbReference>
<dbReference type="Gene3D" id="2.60.40.1180">
    <property type="entry name" value="Golgi alpha-mannosidase II"/>
    <property type="match status" value="1"/>
</dbReference>
<evidence type="ECO:0000256" key="3">
    <source>
        <dbReference type="ARBA" id="ARBA00009000"/>
    </source>
</evidence>
<dbReference type="Gene3D" id="3.20.20.80">
    <property type="entry name" value="Glycosidases"/>
    <property type="match status" value="1"/>
</dbReference>
<dbReference type="InterPro" id="IPR017853">
    <property type="entry name" value="GH"/>
</dbReference>
<dbReference type="InterPro" id="IPR004193">
    <property type="entry name" value="Glyco_hydro_13_N"/>
</dbReference>
<dbReference type="CDD" id="cd11325">
    <property type="entry name" value="AmyAc_GTHase"/>
    <property type="match status" value="1"/>
</dbReference>
<evidence type="ECO:0000313" key="10">
    <source>
        <dbReference type="Proteomes" id="UP001500840"/>
    </source>
</evidence>
<evidence type="ECO:0000256" key="4">
    <source>
        <dbReference type="ARBA" id="ARBA00012541"/>
    </source>
</evidence>
<dbReference type="Pfam" id="PF02806">
    <property type="entry name" value="Alpha-amylase_C"/>
    <property type="match status" value="1"/>
</dbReference>
<evidence type="ECO:0000256" key="5">
    <source>
        <dbReference type="ARBA" id="ARBA00022679"/>
    </source>
</evidence>
<dbReference type="InterPro" id="IPR037439">
    <property type="entry name" value="Branching_enzy"/>
</dbReference>
<dbReference type="InterPro" id="IPR013780">
    <property type="entry name" value="Glyco_hydro_b"/>
</dbReference>
<dbReference type="PIRSF" id="PIRSF000463">
    <property type="entry name" value="GlgB"/>
    <property type="match status" value="1"/>
</dbReference>
<dbReference type="SMART" id="SM00642">
    <property type="entry name" value="Aamy"/>
    <property type="match status" value="1"/>
</dbReference>
<evidence type="ECO:0000313" key="9">
    <source>
        <dbReference type="EMBL" id="GAA4453603.1"/>
    </source>
</evidence>
<dbReference type="InterPro" id="IPR006047">
    <property type="entry name" value="GH13_cat_dom"/>
</dbReference>
<comment type="caution">
    <text evidence="9">The sequence shown here is derived from an EMBL/GenBank/DDBJ whole genome shotgun (WGS) entry which is preliminary data.</text>
</comment>
<proteinExistence type="inferred from homology"/>
<sequence length="613" mass="68866">MSIAISPTSSSPESNSATQIEPTKLAGMGAIPHENGVAFRVWAPHADRVSVIGDFNDWSGDRHPMANEGDGYWYGNVDAAAIGQGYKFQITNGDQTFDRIDPYAREVTNSVGKGIVHDTAYDWEGDDFQMPNHNEIVIYEMHIGTFHRSNDDQPGSFADTLKRLPHLKQLGVNVLQIMPVAEFAGDLSWGYNPAHIFAVESAYGGPVALKDFVKQAHAHGFAVVMDVVYNHFGPSDLDLWRFDGWSENDKGGIYFYNDHRSSTPWGETRPDYGRGEVRQFIYDNAKMWLEDFHVDGLRYDMTAYIRTISGIGDDDISDGWGLMQWINRDLAQQFPNCLLIAEDLQKNNWLTKPHDHGGAGFSTQWDAAFVHPIREAVQQIDDAHRDMWAVREALCHRYNDDAMQRVIYSESHDEVANGKSRVPSEIDPENPESAHAQKRAVLAAALALTAPGIPMLFQGQELLEDDWFDDTDPIDWDRADQFKGIKQLFRDLIRLRLNREGKTRGLIGQHIHVHHVNDGDKVIAFVRSGDEDPEGDVVVLANFANRSWDGYEIGFPAAGHWKLRFNSDWKGYSEAFADKDADDVVADEVHRDGLPATAKLSFGPYAVLVFSKS</sequence>
<keyword evidence="9" id="KW-0378">Hydrolase</keyword>
<comment type="function">
    <text evidence="2">Catalyzes the formation of the alpha-1,6-glucosidic linkages in glycogen by scission of a 1,4-alpha-linked oligosaccharide from growing alpha-1,4-glucan chains and the subsequent attachment of the oligosaccharide to the alpha-1,6 position.</text>
</comment>
<dbReference type="EC" id="2.4.1.18" evidence="4"/>
<comment type="similarity">
    <text evidence="3">Belongs to the glycosyl hydrolase 13 family. GlgB subfamily.</text>
</comment>
<dbReference type="Gene3D" id="2.60.40.10">
    <property type="entry name" value="Immunoglobulins"/>
    <property type="match status" value="1"/>
</dbReference>
<feature type="domain" description="Glycosyl hydrolase family 13 catalytic" evidence="8">
    <location>
        <begin position="140"/>
        <end position="496"/>
    </location>
</feature>
<dbReference type="SUPFAM" id="SSF81296">
    <property type="entry name" value="E set domains"/>
    <property type="match status" value="1"/>
</dbReference>
<protein>
    <recommendedName>
        <fullName evidence="4">1,4-alpha-glucan branching enzyme</fullName>
        <ecNumber evidence="4">2.4.1.18</ecNumber>
    </recommendedName>
</protein>
<evidence type="ECO:0000256" key="1">
    <source>
        <dbReference type="ARBA" id="ARBA00000826"/>
    </source>
</evidence>
<dbReference type="Pfam" id="PF00128">
    <property type="entry name" value="Alpha-amylase"/>
    <property type="match status" value="2"/>
</dbReference>
<name>A0ABP8MNM0_9BACT</name>
<keyword evidence="10" id="KW-1185">Reference proteome</keyword>
<evidence type="ECO:0000256" key="7">
    <source>
        <dbReference type="SAM" id="MobiDB-lite"/>
    </source>
</evidence>
<dbReference type="EMBL" id="BAABGA010000031">
    <property type="protein sequence ID" value="GAA4453603.1"/>
    <property type="molecule type" value="Genomic_DNA"/>
</dbReference>
<dbReference type="SUPFAM" id="SSF51445">
    <property type="entry name" value="(Trans)glycosidases"/>
    <property type="match status" value="1"/>
</dbReference>